<accession>A0A392S9Y3</accession>
<evidence type="ECO:0000313" key="2">
    <source>
        <dbReference type="Proteomes" id="UP000265520"/>
    </source>
</evidence>
<feature type="non-terminal residue" evidence="1">
    <location>
        <position position="1"/>
    </location>
</feature>
<dbReference type="Proteomes" id="UP000265520">
    <property type="component" value="Unassembled WGS sequence"/>
</dbReference>
<comment type="caution">
    <text evidence="1">The sequence shown here is derived from an EMBL/GenBank/DDBJ whole genome shotgun (WGS) entry which is preliminary data.</text>
</comment>
<sequence>EPIGVTRVRNSADSTWIGSDMVNAMRRQCGRSLKMC</sequence>
<evidence type="ECO:0000313" key="1">
    <source>
        <dbReference type="EMBL" id="MCI45282.1"/>
    </source>
</evidence>
<dbReference type="AlphaFoldDB" id="A0A392S9Y3"/>
<keyword evidence="2" id="KW-1185">Reference proteome</keyword>
<protein>
    <submittedName>
        <fullName evidence="1">Uncharacterized protein</fullName>
    </submittedName>
</protein>
<name>A0A392S9Y3_9FABA</name>
<reference evidence="1 2" key="1">
    <citation type="journal article" date="2018" name="Front. Plant Sci.">
        <title>Red Clover (Trifolium pratense) and Zigzag Clover (T. medium) - A Picture of Genomic Similarities and Differences.</title>
        <authorList>
            <person name="Dluhosova J."/>
            <person name="Istvanek J."/>
            <person name="Nedelnik J."/>
            <person name="Repkova J."/>
        </authorList>
    </citation>
    <scope>NUCLEOTIDE SEQUENCE [LARGE SCALE GENOMIC DNA]</scope>
    <source>
        <strain evidence="2">cv. 10/8</strain>
        <tissue evidence="1">Leaf</tissue>
    </source>
</reference>
<dbReference type="EMBL" id="LXQA010342033">
    <property type="protein sequence ID" value="MCI45282.1"/>
    <property type="molecule type" value="Genomic_DNA"/>
</dbReference>
<organism evidence="1 2">
    <name type="scientific">Trifolium medium</name>
    <dbReference type="NCBI Taxonomy" id="97028"/>
    <lineage>
        <taxon>Eukaryota</taxon>
        <taxon>Viridiplantae</taxon>
        <taxon>Streptophyta</taxon>
        <taxon>Embryophyta</taxon>
        <taxon>Tracheophyta</taxon>
        <taxon>Spermatophyta</taxon>
        <taxon>Magnoliopsida</taxon>
        <taxon>eudicotyledons</taxon>
        <taxon>Gunneridae</taxon>
        <taxon>Pentapetalae</taxon>
        <taxon>rosids</taxon>
        <taxon>fabids</taxon>
        <taxon>Fabales</taxon>
        <taxon>Fabaceae</taxon>
        <taxon>Papilionoideae</taxon>
        <taxon>50 kb inversion clade</taxon>
        <taxon>NPAAA clade</taxon>
        <taxon>Hologalegina</taxon>
        <taxon>IRL clade</taxon>
        <taxon>Trifolieae</taxon>
        <taxon>Trifolium</taxon>
    </lineage>
</organism>
<proteinExistence type="predicted"/>